<gene>
    <name evidence="1" type="ORF">EWV91_19615</name>
</gene>
<protein>
    <submittedName>
        <fullName evidence="1">Uncharacterized protein</fullName>
    </submittedName>
</protein>
<name>A0A552F810_MICAE</name>
<dbReference type="EMBL" id="SFBF01000367">
    <property type="protein sequence ID" value="TRU42817.1"/>
    <property type="molecule type" value="Genomic_DNA"/>
</dbReference>
<organism evidence="1 2">
    <name type="scientific">Microcystis aeruginosa Ma_QC_Ca_00000000_S207</name>
    <dbReference type="NCBI Taxonomy" id="2486251"/>
    <lineage>
        <taxon>Bacteria</taxon>
        <taxon>Bacillati</taxon>
        <taxon>Cyanobacteriota</taxon>
        <taxon>Cyanophyceae</taxon>
        <taxon>Oscillatoriophycideae</taxon>
        <taxon>Chroococcales</taxon>
        <taxon>Microcystaceae</taxon>
        <taxon>Microcystis</taxon>
    </lineage>
</organism>
<accession>A0A552F810</accession>
<reference evidence="1 2" key="1">
    <citation type="submission" date="2019-01" db="EMBL/GenBank/DDBJ databases">
        <title>Coherence of Microcystis species and biogeography revealed through population genomics.</title>
        <authorList>
            <person name="Perez-Carrascal O.M."/>
            <person name="Terrat Y."/>
            <person name="Giani A."/>
            <person name="Fortin N."/>
            <person name="Tromas N."/>
            <person name="Shapiro B.J."/>
        </authorList>
    </citation>
    <scope>NUCLEOTIDE SEQUENCE [LARGE SCALE GENOMIC DNA]</scope>
    <source>
        <strain evidence="1">Ma_QC_Ca_00000000_S207</strain>
    </source>
</reference>
<sequence>MELTMTYRTSYPDEATRKQSLERLRETNRQIELYNLFLDDILAQLETESRQKRRERLMQRGQPIE</sequence>
<evidence type="ECO:0000313" key="1">
    <source>
        <dbReference type="EMBL" id="TRU42817.1"/>
    </source>
</evidence>
<evidence type="ECO:0000313" key="2">
    <source>
        <dbReference type="Proteomes" id="UP000320293"/>
    </source>
</evidence>
<comment type="caution">
    <text evidence="1">The sequence shown here is derived from an EMBL/GenBank/DDBJ whole genome shotgun (WGS) entry which is preliminary data.</text>
</comment>
<dbReference type="AlphaFoldDB" id="A0A552F810"/>
<proteinExistence type="predicted"/>
<dbReference type="Proteomes" id="UP000320293">
    <property type="component" value="Unassembled WGS sequence"/>
</dbReference>